<dbReference type="Proteomes" id="UP000193749">
    <property type="component" value="Unassembled WGS sequence"/>
</dbReference>
<dbReference type="AlphaFoldDB" id="A0A1X1EZB9"/>
<proteinExistence type="predicted"/>
<evidence type="ECO:0000313" key="2">
    <source>
        <dbReference type="EMBL" id="ORM95105.1"/>
    </source>
</evidence>
<gene>
    <name evidence="2" type="ORF">HA50_17835</name>
</gene>
<accession>A0A1X1EZB9</accession>
<evidence type="ECO:0000313" key="3">
    <source>
        <dbReference type="Proteomes" id="UP000193749"/>
    </source>
</evidence>
<sequence>MKMRGLGCFSIFLLIIIVAFYLYVPVRGNFEYKENDLYSYYFYTDKEIKNAPRVADRFTFIYASPDGSQGEMSAIVYTGGGMMQLEEYLKSKGYSLFRKEDNGLTQVWMSDREKKVQFLLSQNKDKNVITLTKVIN</sequence>
<keyword evidence="1" id="KW-1133">Transmembrane helix</keyword>
<keyword evidence="1" id="KW-0472">Membrane</keyword>
<dbReference type="RefSeq" id="WP_084876947.1">
    <property type="nucleotide sequence ID" value="NZ_JAGGMY010000001.1"/>
</dbReference>
<reference evidence="2 3" key="1">
    <citation type="journal article" date="2017" name="Antonie Van Leeuwenhoek">
        <title>Phylogenomic resolution of the bacterial genus Pantoea and its relationship with Erwinia and Tatumella.</title>
        <authorList>
            <person name="Palmer M."/>
            <person name="Steenkamp E.T."/>
            <person name="Coetzee M.P."/>
            <person name="Chan W.Y."/>
            <person name="van Zyl E."/>
            <person name="De Maayer P."/>
            <person name="Coutinho T.A."/>
            <person name="Blom J."/>
            <person name="Smits T.H."/>
            <person name="Duffy B."/>
            <person name="Venter S.N."/>
        </authorList>
    </citation>
    <scope>NUCLEOTIDE SEQUENCE [LARGE SCALE GENOMIC DNA]</scope>
    <source>
        <strain evidence="2 3">LMG 2657</strain>
    </source>
</reference>
<organism evidence="2 3">
    <name type="scientific">Pantoea cypripedii</name>
    <name type="common">Pectobacterium cypripedii</name>
    <name type="synonym">Erwinia cypripedii</name>
    <dbReference type="NCBI Taxonomy" id="55209"/>
    <lineage>
        <taxon>Bacteria</taxon>
        <taxon>Pseudomonadati</taxon>
        <taxon>Pseudomonadota</taxon>
        <taxon>Gammaproteobacteria</taxon>
        <taxon>Enterobacterales</taxon>
        <taxon>Erwiniaceae</taxon>
        <taxon>Pantoea</taxon>
    </lineage>
</organism>
<protein>
    <submittedName>
        <fullName evidence="2">Uncharacterized protein</fullName>
    </submittedName>
</protein>
<dbReference type="EMBL" id="MLJI01000001">
    <property type="protein sequence ID" value="ORM95105.1"/>
    <property type="molecule type" value="Genomic_DNA"/>
</dbReference>
<evidence type="ECO:0000256" key="1">
    <source>
        <dbReference type="SAM" id="Phobius"/>
    </source>
</evidence>
<feature type="transmembrane region" description="Helical" evidence="1">
    <location>
        <begin position="7"/>
        <end position="24"/>
    </location>
</feature>
<name>A0A1X1EZB9_PANCY</name>
<dbReference type="OrthoDB" id="6463131at2"/>
<comment type="caution">
    <text evidence="2">The sequence shown here is derived from an EMBL/GenBank/DDBJ whole genome shotgun (WGS) entry which is preliminary data.</text>
</comment>
<keyword evidence="3" id="KW-1185">Reference proteome</keyword>
<keyword evidence="1" id="KW-0812">Transmembrane</keyword>